<keyword evidence="8" id="KW-1185">Reference proteome</keyword>
<reference evidence="8" key="1">
    <citation type="journal article" date="2014" name="Proc. Natl. Acad. Sci. U.S.A.">
        <title>Extensive sampling of basidiomycete genomes demonstrates inadequacy of the white-rot/brown-rot paradigm for wood decay fungi.</title>
        <authorList>
            <person name="Riley R."/>
            <person name="Salamov A.A."/>
            <person name="Brown D.W."/>
            <person name="Nagy L.G."/>
            <person name="Floudas D."/>
            <person name="Held B.W."/>
            <person name="Levasseur A."/>
            <person name="Lombard V."/>
            <person name="Morin E."/>
            <person name="Otillar R."/>
            <person name="Lindquist E.A."/>
            <person name="Sun H."/>
            <person name="LaButti K.M."/>
            <person name="Schmutz J."/>
            <person name="Jabbour D."/>
            <person name="Luo H."/>
            <person name="Baker S.E."/>
            <person name="Pisabarro A.G."/>
            <person name="Walton J.D."/>
            <person name="Blanchette R.A."/>
            <person name="Henrissat B."/>
            <person name="Martin F."/>
            <person name="Cullen D."/>
            <person name="Hibbett D.S."/>
            <person name="Grigoriev I.V."/>
        </authorList>
    </citation>
    <scope>NUCLEOTIDE SEQUENCE [LARGE SCALE GENOMIC DNA]</scope>
    <source>
        <strain evidence="8">FD-172 SS1</strain>
    </source>
</reference>
<evidence type="ECO:0000256" key="4">
    <source>
        <dbReference type="ARBA" id="ARBA00023136"/>
    </source>
</evidence>
<organism evidence="7 8">
    <name type="scientific">Botryobasidium botryosum (strain FD-172 SS1)</name>
    <dbReference type="NCBI Taxonomy" id="930990"/>
    <lineage>
        <taxon>Eukaryota</taxon>
        <taxon>Fungi</taxon>
        <taxon>Dikarya</taxon>
        <taxon>Basidiomycota</taxon>
        <taxon>Agaricomycotina</taxon>
        <taxon>Agaricomycetes</taxon>
        <taxon>Cantharellales</taxon>
        <taxon>Botryobasidiaceae</taxon>
        <taxon>Botryobasidium</taxon>
    </lineage>
</organism>
<proteinExistence type="predicted"/>
<sequence>MTDRAEGCKGSELGASQIFGLTFIIEAGAASILCVLILFALVLRNAISQKKHPFQTHLDIYLMSLFVADIFQGLVAVLDIRWAQTGRVDCGTHCVVQGLMCQFGQTAVAMSTLAITIHTFFVILFRWKPPTSKRIPLCVVGVIWAYNILFAAIGYGTHTGKGGTQVFYVPSPYGCWLYPSAGLRLLSQYFWLNLALFSTTVLYIPLFFAIRGDTYLIVGYTKRWYRYRIILSKPESGFSPTPAVNWEEDPGVAADIQSAAKKMLWYPVAYAITALPADVIRWAVLQKIDPAVPVKDIPFTAIAVFWSMFNISGVVNVILFTLTRPRILLFGSQRESGEQRGNRSTLDGDSMELGRKRAYAQDGGYGRRGEGSGGSVDSIIDVVRSAPQAPPIAKLPAGHQAINDRTW</sequence>
<dbReference type="PROSITE" id="PS50262">
    <property type="entry name" value="G_PROTEIN_RECEP_F1_2"/>
    <property type="match status" value="1"/>
</dbReference>
<evidence type="ECO:0000256" key="2">
    <source>
        <dbReference type="ARBA" id="ARBA00022692"/>
    </source>
</evidence>
<dbReference type="AlphaFoldDB" id="A0A067M7M7"/>
<comment type="subcellular location">
    <subcellularLocation>
        <location evidence="1">Membrane</location>
        <topology evidence="1">Multi-pass membrane protein</topology>
    </subcellularLocation>
</comment>
<keyword evidence="3 5" id="KW-1133">Transmembrane helix</keyword>
<evidence type="ECO:0000256" key="5">
    <source>
        <dbReference type="SAM" id="Phobius"/>
    </source>
</evidence>
<feature type="transmembrane region" description="Helical" evidence="5">
    <location>
        <begin position="60"/>
        <end position="83"/>
    </location>
</feature>
<dbReference type="PANTHER" id="PTHR23112">
    <property type="entry name" value="G PROTEIN-COUPLED RECEPTOR 157-RELATED"/>
    <property type="match status" value="1"/>
</dbReference>
<keyword evidence="4 5" id="KW-0472">Membrane</keyword>
<dbReference type="GO" id="GO:0005886">
    <property type="term" value="C:plasma membrane"/>
    <property type="evidence" value="ECO:0007669"/>
    <property type="project" value="TreeGrafter"/>
</dbReference>
<dbReference type="Proteomes" id="UP000027195">
    <property type="component" value="Unassembled WGS sequence"/>
</dbReference>
<dbReference type="Gene3D" id="1.20.1070.10">
    <property type="entry name" value="Rhodopsin 7-helix transmembrane proteins"/>
    <property type="match status" value="1"/>
</dbReference>
<gene>
    <name evidence="7" type="ORF">BOTBODRAFT_149018</name>
</gene>
<feature type="transmembrane region" description="Helical" evidence="5">
    <location>
        <begin position="137"/>
        <end position="157"/>
    </location>
</feature>
<evidence type="ECO:0000256" key="3">
    <source>
        <dbReference type="ARBA" id="ARBA00022989"/>
    </source>
</evidence>
<protein>
    <recommendedName>
        <fullName evidence="6">G-protein coupled receptors family 1 profile domain-containing protein</fullName>
    </recommendedName>
</protein>
<dbReference type="STRING" id="930990.A0A067M7M7"/>
<name>A0A067M7M7_BOTB1</name>
<evidence type="ECO:0000256" key="1">
    <source>
        <dbReference type="ARBA" id="ARBA00004141"/>
    </source>
</evidence>
<dbReference type="HOGENOM" id="CLU_027149_0_0_1"/>
<dbReference type="OrthoDB" id="100006at2759"/>
<dbReference type="PANTHER" id="PTHR23112:SF37">
    <property type="entry name" value="G PROTEIN-COUPLED RECEPTOR GPR1"/>
    <property type="match status" value="1"/>
</dbReference>
<feature type="transmembrane region" description="Helical" evidence="5">
    <location>
        <begin position="189"/>
        <end position="210"/>
    </location>
</feature>
<evidence type="ECO:0000313" key="8">
    <source>
        <dbReference type="Proteomes" id="UP000027195"/>
    </source>
</evidence>
<dbReference type="GO" id="GO:0004930">
    <property type="term" value="F:G protein-coupled receptor activity"/>
    <property type="evidence" value="ECO:0007669"/>
    <property type="project" value="TreeGrafter"/>
</dbReference>
<feature type="transmembrane region" description="Helical" evidence="5">
    <location>
        <begin position="18"/>
        <end position="39"/>
    </location>
</feature>
<evidence type="ECO:0000313" key="7">
    <source>
        <dbReference type="EMBL" id="KDQ07827.1"/>
    </source>
</evidence>
<dbReference type="GO" id="GO:0007189">
    <property type="term" value="P:adenylate cyclase-activating G protein-coupled receptor signaling pathway"/>
    <property type="evidence" value="ECO:0007669"/>
    <property type="project" value="TreeGrafter"/>
</dbReference>
<feature type="transmembrane region" description="Helical" evidence="5">
    <location>
        <begin position="103"/>
        <end position="125"/>
    </location>
</feature>
<dbReference type="EMBL" id="KL198100">
    <property type="protein sequence ID" value="KDQ07827.1"/>
    <property type="molecule type" value="Genomic_DNA"/>
</dbReference>
<feature type="transmembrane region" description="Helical" evidence="5">
    <location>
        <begin position="264"/>
        <end position="285"/>
    </location>
</feature>
<dbReference type="SUPFAM" id="SSF81321">
    <property type="entry name" value="Family A G protein-coupled receptor-like"/>
    <property type="match status" value="1"/>
</dbReference>
<feature type="domain" description="G-protein coupled receptors family 1 profile" evidence="6">
    <location>
        <begin position="33"/>
        <end position="320"/>
    </location>
</feature>
<dbReference type="InParanoid" id="A0A067M7M7"/>
<dbReference type="CDD" id="cd00637">
    <property type="entry name" value="7tm_classA_rhodopsin-like"/>
    <property type="match status" value="1"/>
</dbReference>
<dbReference type="InterPro" id="IPR017452">
    <property type="entry name" value="GPCR_Rhodpsn_7TM"/>
</dbReference>
<accession>A0A067M7M7</accession>
<feature type="transmembrane region" description="Helical" evidence="5">
    <location>
        <begin position="297"/>
        <end position="322"/>
    </location>
</feature>
<keyword evidence="2 5" id="KW-0812">Transmembrane</keyword>
<evidence type="ECO:0000259" key="6">
    <source>
        <dbReference type="PROSITE" id="PS50262"/>
    </source>
</evidence>